<evidence type="ECO:0000313" key="3">
    <source>
        <dbReference type="EMBL" id="CAG8837425.1"/>
    </source>
</evidence>
<evidence type="ECO:0000256" key="1">
    <source>
        <dbReference type="SAM" id="Coils"/>
    </source>
</evidence>
<dbReference type="Proteomes" id="UP000789901">
    <property type="component" value="Unassembled WGS sequence"/>
</dbReference>
<accession>A0ABN7WPK3</accession>
<sequence>KGYLGTQLSILIMVSQKIKITNNEIPNVNLTDNVYETYCQYFMNGRLTPIYDPSKYFCNQSNKFYITLRNINEKLKKNNDDYVDGYIFSAAYKYVKENKRLVSCENGSRRDSTSNESIYEETSNNTIEHSSKNQPPLVNSYEKGFTKDLTSNEEASNNTIKHSSNYKPPIVDQNHSPDQVLTDSSNPANKKNTVVANSLKQSQHQAWNAETTDLKIKIAIYETENTNIRIENANFKSQITTLEKDNTDLKFKIGGLEKDNTELKSKNAGLERDNEKLRSEHTNLKAQIVESKLKIKELTKFEKDEKVIKNLEKEITETNEKKDKVKKISRLLTLFLVEEKEKVATFVK</sequence>
<evidence type="ECO:0000256" key="2">
    <source>
        <dbReference type="SAM" id="MobiDB-lite"/>
    </source>
</evidence>
<comment type="caution">
    <text evidence="3">The sequence shown here is derived from an EMBL/GenBank/DDBJ whole genome shotgun (WGS) entry which is preliminary data.</text>
</comment>
<feature type="non-terminal residue" evidence="3">
    <location>
        <position position="348"/>
    </location>
</feature>
<dbReference type="Gene3D" id="1.20.5.170">
    <property type="match status" value="1"/>
</dbReference>
<feature type="region of interest" description="Disordered" evidence="2">
    <location>
        <begin position="104"/>
        <end position="190"/>
    </location>
</feature>
<feature type="compositionally biased region" description="Polar residues" evidence="2">
    <location>
        <begin position="173"/>
        <end position="190"/>
    </location>
</feature>
<feature type="compositionally biased region" description="Polar residues" evidence="2">
    <location>
        <begin position="148"/>
        <end position="166"/>
    </location>
</feature>
<reference evidence="3 4" key="1">
    <citation type="submission" date="2021-06" db="EMBL/GenBank/DDBJ databases">
        <authorList>
            <person name="Kallberg Y."/>
            <person name="Tangrot J."/>
            <person name="Rosling A."/>
        </authorList>
    </citation>
    <scope>NUCLEOTIDE SEQUENCE [LARGE SCALE GENOMIC DNA]</scope>
    <source>
        <strain evidence="3 4">120-4 pot B 10/14</strain>
    </source>
</reference>
<keyword evidence="4" id="KW-1185">Reference proteome</keyword>
<organism evidence="3 4">
    <name type="scientific">Gigaspora margarita</name>
    <dbReference type="NCBI Taxonomy" id="4874"/>
    <lineage>
        <taxon>Eukaryota</taxon>
        <taxon>Fungi</taxon>
        <taxon>Fungi incertae sedis</taxon>
        <taxon>Mucoromycota</taxon>
        <taxon>Glomeromycotina</taxon>
        <taxon>Glomeromycetes</taxon>
        <taxon>Diversisporales</taxon>
        <taxon>Gigasporaceae</taxon>
        <taxon>Gigaspora</taxon>
    </lineage>
</organism>
<name>A0ABN7WPK3_GIGMA</name>
<evidence type="ECO:0000313" key="4">
    <source>
        <dbReference type="Proteomes" id="UP000789901"/>
    </source>
</evidence>
<proteinExistence type="predicted"/>
<feature type="compositionally biased region" description="Basic and acidic residues" evidence="2">
    <location>
        <begin position="104"/>
        <end position="113"/>
    </location>
</feature>
<keyword evidence="1" id="KW-0175">Coiled coil</keyword>
<dbReference type="EMBL" id="CAJVQB010055857">
    <property type="protein sequence ID" value="CAG8837425.1"/>
    <property type="molecule type" value="Genomic_DNA"/>
</dbReference>
<feature type="compositionally biased region" description="Polar residues" evidence="2">
    <location>
        <begin position="114"/>
        <end position="137"/>
    </location>
</feature>
<protein>
    <submittedName>
        <fullName evidence="3">35881_t:CDS:1</fullName>
    </submittedName>
</protein>
<feature type="non-terminal residue" evidence="3">
    <location>
        <position position="1"/>
    </location>
</feature>
<feature type="coiled-coil region" evidence="1">
    <location>
        <begin position="253"/>
        <end position="328"/>
    </location>
</feature>
<gene>
    <name evidence="3" type="ORF">GMARGA_LOCUS33491</name>
</gene>